<feature type="domain" description="DUF8054" evidence="4">
    <location>
        <begin position="123"/>
        <end position="240"/>
    </location>
</feature>
<evidence type="ECO:0008006" key="7">
    <source>
        <dbReference type="Google" id="ProtNLM"/>
    </source>
</evidence>
<name>A0ABD6BRQ8_9EURY</name>
<dbReference type="Pfam" id="PF26237">
    <property type="entry name" value="DUF8054_C"/>
    <property type="match status" value="1"/>
</dbReference>
<dbReference type="Proteomes" id="UP001597139">
    <property type="component" value="Unassembled WGS sequence"/>
</dbReference>
<accession>A0ABD6BRQ8</accession>
<evidence type="ECO:0000259" key="3">
    <source>
        <dbReference type="Pfam" id="PF26237"/>
    </source>
</evidence>
<feature type="domain" description="DUF8054" evidence="2">
    <location>
        <begin position="33"/>
        <end position="112"/>
    </location>
</feature>
<dbReference type="RefSeq" id="WP_267647019.1">
    <property type="nucleotide sequence ID" value="NZ_JANHGR010000001.1"/>
</dbReference>
<evidence type="ECO:0000259" key="4">
    <source>
        <dbReference type="Pfam" id="PF26238"/>
    </source>
</evidence>
<evidence type="ECO:0000313" key="6">
    <source>
        <dbReference type="Proteomes" id="UP001597139"/>
    </source>
</evidence>
<dbReference type="InterPro" id="IPR058674">
    <property type="entry name" value="DUF8054_N"/>
</dbReference>
<protein>
    <recommendedName>
        <fullName evidence="7">Halobacterial output domain-containing protein</fullName>
    </recommendedName>
</protein>
<organism evidence="5 6">
    <name type="scientific">Halolamina litorea</name>
    <dbReference type="NCBI Taxonomy" id="1515593"/>
    <lineage>
        <taxon>Archaea</taxon>
        <taxon>Methanobacteriati</taxon>
        <taxon>Methanobacteriota</taxon>
        <taxon>Stenosarchaea group</taxon>
        <taxon>Halobacteria</taxon>
        <taxon>Halobacteriales</taxon>
        <taxon>Haloferacaceae</taxon>
    </lineage>
</organism>
<gene>
    <name evidence="5" type="ORF">ACFSAU_09935</name>
</gene>
<dbReference type="Pfam" id="PF26236">
    <property type="entry name" value="DUF8054_N"/>
    <property type="match status" value="1"/>
</dbReference>
<evidence type="ECO:0000259" key="2">
    <source>
        <dbReference type="Pfam" id="PF26236"/>
    </source>
</evidence>
<dbReference type="InterPro" id="IPR058775">
    <property type="entry name" value="DUF8054_M"/>
</dbReference>
<evidence type="ECO:0000256" key="1">
    <source>
        <dbReference type="SAM" id="MobiDB-lite"/>
    </source>
</evidence>
<comment type="caution">
    <text evidence="5">The sequence shown here is derived from an EMBL/GenBank/DDBJ whole genome shotgun (WGS) entry which is preliminary data.</text>
</comment>
<dbReference type="AlphaFoldDB" id="A0ABD6BRQ8"/>
<feature type="region of interest" description="Disordered" evidence="1">
    <location>
        <begin position="1"/>
        <end position="24"/>
    </location>
</feature>
<keyword evidence="6" id="KW-1185">Reference proteome</keyword>
<dbReference type="InterPro" id="IPR058675">
    <property type="entry name" value="DUF8054_C"/>
</dbReference>
<feature type="compositionally biased region" description="Polar residues" evidence="1">
    <location>
        <begin position="1"/>
        <end position="13"/>
    </location>
</feature>
<proteinExistence type="predicted"/>
<sequence>MSNTPQREQTIETPRNDLTHSTPAWNGISTAASRLRNPAYTGANRCLPCTGVNVGLTVAAALAVGTVSRPAGALVGAGGLLATWLRGYVVPGTPELTKRYLPDRVLAWFDKAPTGDALGGINPEAYLRGAGVVVDRPDGDLAVKPSIHAALADRVDTFETDDDLARALAEVLSLNPDDVTVGPQGVGYAARVGGQPGGTWESRLALATDLAAHDLFAERVGGWRALPADTRASLLGAFRLSLDRCPGCDGVVSLGSDTAESCCRSYEVLVAECEACNSRLFEVDASFAPDDNDDD</sequence>
<evidence type="ECO:0000313" key="5">
    <source>
        <dbReference type="EMBL" id="MFD1567813.1"/>
    </source>
</evidence>
<reference evidence="5 6" key="1">
    <citation type="journal article" date="2019" name="Int. J. Syst. Evol. Microbiol.">
        <title>The Global Catalogue of Microorganisms (GCM) 10K type strain sequencing project: providing services to taxonomists for standard genome sequencing and annotation.</title>
        <authorList>
            <consortium name="The Broad Institute Genomics Platform"/>
            <consortium name="The Broad Institute Genome Sequencing Center for Infectious Disease"/>
            <person name="Wu L."/>
            <person name="Ma J."/>
        </authorList>
    </citation>
    <scope>NUCLEOTIDE SEQUENCE [LARGE SCALE GENOMIC DNA]</scope>
    <source>
        <strain evidence="5 6">CGMCC 1.12859</strain>
    </source>
</reference>
<dbReference type="EMBL" id="JBHUCZ010000009">
    <property type="protein sequence ID" value="MFD1567813.1"/>
    <property type="molecule type" value="Genomic_DNA"/>
</dbReference>
<feature type="domain" description="DUF8054" evidence="3">
    <location>
        <begin position="243"/>
        <end position="283"/>
    </location>
</feature>
<dbReference type="Pfam" id="PF26238">
    <property type="entry name" value="DUF8054_M"/>
    <property type="match status" value="1"/>
</dbReference>